<comment type="caution">
    <text evidence="2">The sequence shown here is derived from an EMBL/GenBank/DDBJ whole genome shotgun (WGS) entry which is preliminary data.</text>
</comment>
<evidence type="ECO:0000256" key="1">
    <source>
        <dbReference type="SAM" id="MobiDB-lite"/>
    </source>
</evidence>
<proteinExistence type="predicted"/>
<evidence type="ECO:0000313" key="3">
    <source>
        <dbReference type="Proteomes" id="UP001283361"/>
    </source>
</evidence>
<feature type="region of interest" description="Disordered" evidence="1">
    <location>
        <begin position="89"/>
        <end position="129"/>
    </location>
</feature>
<dbReference type="Proteomes" id="UP001283361">
    <property type="component" value="Unassembled WGS sequence"/>
</dbReference>
<name>A0AAE0YVV4_9GAST</name>
<gene>
    <name evidence="2" type="ORF">RRG08_061075</name>
</gene>
<dbReference type="AlphaFoldDB" id="A0AAE0YVV4"/>
<protein>
    <submittedName>
        <fullName evidence="2">Uncharacterized protein</fullName>
    </submittedName>
</protein>
<feature type="compositionally biased region" description="Polar residues" evidence="1">
    <location>
        <begin position="89"/>
        <end position="102"/>
    </location>
</feature>
<evidence type="ECO:0000313" key="2">
    <source>
        <dbReference type="EMBL" id="KAK3758228.1"/>
    </source>
</evidence>
<organism evidence="2 3">
    <name type="scientific">Elysia crispata</name>
    <name type="common">lettuce slug</name>
    <dbReference type="NCBI Taxonomy" id="231223"/>
    <lineage>
        <taxon>Eukaryota</taxon>
        <taxon>Metazoa</taxon>
        <taxon>Spiralia</taxon>
        <taxon>Lophotrochozoa</taxon>
        <taxon>Mollusca</taxon>
        <taxon>Gastropoda</taxon>
        <taxon>Heterobranchia</taxon>
        <taxon>Euthyneura</taxon>
        <taxon>Panpulmonata</taxon>
        <taxon>Sacoglossa</taxon>
        <taxon>Placobranchoidea</taxon>
        <taxon>Plakobranchidae</taxon>
        <taxon>Elysia</taxon>
    </lineage>
</organism>
<sequence length="129" mass="14254">MSSARLWPSQFLRIQQSPTGILLNQWSMGVGVNVKLGSFSTPKKDLLSAKIVAIKQSSSWHKYSVCVSDIPDEPATAAYRHDVTTCASHGQAHTDSISGSDTDLQREDQLDLSLNDRRRSPNRSKITRA</sequence>
<feature type="compositionally biased region" description="Basic and acidic residues" evidence="1">
    <location>
        <begin position="103"/>
        <end position="119"/>
    </location>
</feature>
<keyword evidence="3" id="KW-1185">Reference proteome</keyword>
<feature type="compositionally biased region" description="Basic residues" evidence="1">
    <location>
        <begin position="120"/>
        <end position="129"/>
    </location>
</feature>
<accession>A0AAE0YVV4</accession>
<dbReference type="EMBL" id="JAWDGP010005286">
    <property type="protein sequence ID" value="KAK3758228.1"/>
    <property type="molecule type" value="Genomic_DNA"/>
</dbReference>
<reference evidence="2" key="1">
    <citation type="journal article" date="2023" name="G3 (Bethesda)">
        <title>A reference genome for the long-term kleptoplast-retaining sea slug Elysia crispata morphotype clarki.</title>
        <authorList>
            <person name="Eastman K.E."/>
            <person name="Pendleton A.L."/>
            <person name="Shaikh M.A."/>
            <person name="Suttiyut T."/>
            <person name="Ogas R."/>
            <person name="Tomko P."/>
            <person name="Gavelis G."/>
            <person name="Widhalm J.R."/>
            <person name="Wisecaver J.H."/>
        </authorList>
    </citation>
    <scope>NUCLEOTIDE SEQUENCE</scope>
    <source>
        <strain evidence="2">ECLA1</strain>
    </source>
</reference>